<feature type="signal peptide" evidence="4">
    <location>
        <begin position="1"/>
        <end position="17"/>
    </location>
</feature>
<sequence>MQLLAACALFLAAPALSSPLPPSQQPIGDVDFKIPTVHESAVMARRILRLSPIGTLSTNLPSSDPHAHEFPIGLPDYIGDCDPKHPGAPTVLAMNIATTFRNVAAGSEISVSLRYEPPADAERKFSVASLPRFALITKLEDIPAEEVASGDVVKCFTKYHPDAKWWLPGNRIHTSRWARLVVTGVYWVGGFGDRAYIGWIPVQEWNSVTEAEIEALRLPGEKHDKLDLLRRKLELTIFPDAILASESDWAHGPPLPTMRRLVEYWRNGFDWKAAEARLNLLPQYTVSINVDGFGTFDVHYLHVNKAAKNAIPLLMVHGWPGSFFEFTKILGPLTNGDGDEPTFEIIVPSLIGYGFSDGAKEPGFSCFKQAEMCHKLMLKLGFSEYVVQGGDWGLRGPYTASEKAGIERTQKFMSEGYGYNLMHKHRPQTIGYSIMDSPVGLLGWVLDKLQDWTDNYPWTDDEILTWVSIYWFSTSGPTASLRLYYESRRAPQEQKKKGFAWAKCPMGISHFPMDINVSPVVWSRPMGNFVFERAHTSGGHFAAWEKPDILAGDLKDMFKKGGPVYGVVRGRDGY</sequence>
<evidence type="ECO:0000256" key="2">
    <source>
        <dbReference type="ARBA" id="ARBA00022797"/>
    </source>
</evidence>
<feature type="domain" description="CREG-like beta-barrel" evidence="6">
    <location>
        <begin position="35"/>
        <end position="205"/>
    </location>
</feature>
<name>A0A8H2DSG6_ORBOL</name>
<feature type="domain" description="Epoxide hydrolase N-terminal" evidence="5">
    <location>
        <begin position="223"/>
        <end position="326"/>
    </location>
</feature>
<protein>
    <recommendedName>
        <fullName evidence="9">Epoxide hydrolase N-terminal domain-containing protein</fullName>
    </recommendedName>
</protein>
<dbReference type="PRINTS" id="PR00412">
    <property type="entry name" value="EPOXHYDRLASE"/>
</dbReference>
<dbReference type="Pfam" id="PF06441">
    <property type="entry name" value="EHN"/>
    <property type="match status" value="1"/>
</dbReference>
<dbReference type="EMBL" id="SOZJ01000007">
    <property type="protein sequence ID" value="TGJ64819.1"/>
    <property type="molecule type" value="Genomic_DNA"/>
</dbReference>
<gene>
    <name evidence="7" type="ORF">EYR41_010852</name>
</gene>
<dbReference type="InterPro" id="IPR055343">
    <property type="entry name" value="CREG_beta-barrel"/>
</dbReference>
<dbReference type="Proteomes" id="UP000297595">
    <property type="component" value="Unassembled WGS sequence"/>
</dbReference>
<dbReference type="SUPFAM" id="SSF53474">
    <property type="entry name" value="alpha/beta-Hydrolases"/>
    <property type="match status" value="1"/>
</dbReference>
<evidence type="ECO:0000259" key="5">
    <source>
        <dbReference type="Pfam" id="PF06441"/>
    </source>
</evidence>
<dbReference type="InterPro" id="IPR010497">
    <property type="entry name" value="Epoxide_hydro_N"/>
</dbReference>
<feature type="chain" id="PRO_5034237746" description="Epoxide hydrolase N-terminal domain-containing protein" evidence="4">
    <location>
        <begin position="18"/>
        <end position="574"/>
    </location>
</feature>
<evidence type="ECO:0000313" key="7">
    <source>
        <dbReference type="EMBL" id="TGJ64819.1"/>
    </source>
</evidence>
<dbReference type="AlphaFoldDB" id="A0A8H2DSG6"/>
<dbReference type="Pfam" id="PF13883">
    <property type="entry name" value="CREG_beta-barrel"/>
    <property type="match status" value="1"/>
</dbReference>
<dbReference type="Gene3D" id="2.30.110.10">
    <property type="entry name" value="Electron Transport, Fmn-binding Protein, Chain A"/>
    <property type="match status" value="1"/>
</dbReference>
<evidence type="ECO:0000256" key="3">
    <source>
        <dbReference type="ARBA" id="ARBA00022801"/>
    </source>
</evidence>
<keyword evidence="3" id="KW-0378">Hydrolase</keyword>
<keyword evidence="4" id="KW-0732">Signal</keyword>
<dbReference type="GO" id="GO:0004301">
    <property type="term" value="F:epoxide hydrolase activity"/>
    <property type="evidence" value="ECO:0007669"/>
    <property type="project" value="TreeGrafter"/>
</dbReference>
<dbReference type="InterPro" id="IPR012349">
    <property type="entry name" value="Split_barrel_FMN-bd"/>
</dbReference>
<dbReference type="PANTHER" id="PTHR21661">
    <property type="entry name" value="EPOXIDE HYDROLASE 1-RELATED"/>
    <property type="match status" value="1"/>
</dbReference>
<dbReference type="SUPFAM" id="SSF50475">
    <property type="entry name" value="FMN-binding split barrel"/>
    <property type="match status" value="1"/>
</dbReference>
<dbReference type="InterPro" id="IPR029058">
    <property type="entry name" value="AB_hydrolase_fold"/>
</dbReference>
<dbReference type="InterPro" id="IPR000639">
    <property type="entry name" value="Epox_hydrolase-like"/>
</dbReference>
<accession>A0A8H2DSG6</accession>
<proteinExistence type="inferred from homology"/>
<reference evidence="7 8" key="1">
    <citation type="submission" date="2019-03" db="EMBL/GenBank/DDBJ databases">
        <title>Nematode-trapping fungi genome.</title>
        <authorList>
            <person name="Vidal-Diez De Ulzurrun G."/>
        </authorList>
    </citation>
    <scope>NUCLEOTIDE SEQUENCE [LARGE SCALE GENOMIC DNA]</scope>
    <source>
        <strain evidence="7 8">TWF154</strain>
    </source>
</reference>
<comment type="caution">
    <text evidence="7">The sequence shown here is derived from an EMBL/GenBank/DDBJ whole genome shotgun (WGS) entry which is preliminary data.</text>
</comment>
<evidence type="ECO:0000256" key="4">
    <source>
        <dbReference type="SAM" id="SignalP"/>
    </source>
</evidence>
<dbReference type="PANTHER" id="PTHR21661:SF35">
    <property type="entry name" value="EPOXIDE HYDROLASE"/>
    <property type="match status" value="1"/>
</dbReference>
<dbReference type="GO" id="GO:0097176">
    <property type="term" value="P:epoxide metabolic process"/>
    <property type="evidence" value="ECO:0007669"/>
    <property type="project" value="TreeGrafter"/>
</dbReference>
<comment type="similarity">
    <text evidence="1">Belongs to the peptidase S33 family.</text>
</comment>
<evidence type="ECO:0000256" key="1">
    <source>
        <dbReference type="ARBA" id="ARBA00010088"/>
    </source>
</evidence>
<evidence type="ECO:0000259" key="6">
    <source>
        <dbReference type="Pfam" id="PF13883"/>
    </source>
</evidence>
<evidence type="ECO:0008006" key="9">
    <source>
        <dbReference type="Google" id="ProtNLM"/>
    </source>
</evidence>
<dbReference type="Gene3D" id="3.40.50.1820">
    <property type="entry name" value="alpha/beta hydrolase"/>
    <property type="match status" value="2"/>
</dbReference>
<organism evidence="7 8">
    <name type="scientific">Orbilia oligospora</name>
    <name type="common">Nematode-trapping fungus</name>
    <name type="synonym">Arthrobotrys oligospora</name>
    <dbReference type="NCBI Taxonomy" id="2813651"/>
    <lineage>
        <taxon>Eukaryota</taxon>
        <taxon>Fungi</taxon>
        <taxon>Dikarya</taxon>
        <taxon>Ascomycota</taxon>
        <taxon>Pezizomycotina</taxon>
        <taxon>Orbiliomycetes</taxon>
        <taxon>Orbiliales</taxon>
        <taxon>Orbiliaceae</taxon>
        <taxon>Orbilia</taxon>
    </lineage>
</organism>
<keyword evidence="2" id="KW-0058">Aromatic hydrocarbons catabolism</keyword>
<evidence type="ECO:0000313" key="8">
    <source>
        <dbReference type="Proteomes" id="UP000297595"/>
    </source>
</evidence>